<dbReference type="PANTHER" id="PTHR30011:SF32">
    <property type="entry name" value="CONSERVED PROTEIN"/>
    <property type="match status" value="1"/>
</dbReference>
<keyword evidence="2" id="KW-0560">Oxidoreductase</keyword>
<evidence type="ECO:0000259" key="1">
    <source>
        <dbReference type="Pfam" id="PF00296"/>
    </source>
</evidence>
<feature type="domain" description="Luciferase-like" evidence="1">
    <location>
        <begin position="18"/>
        <end position="234"/>
    </location>
</feature>
<dbReference type="EC" id="1.-.-.-" evidence="2"/>
<dbReference type="GO" id="GO:0016705">
    <property type="term" value="F:oxidoreductase activity, acting on paired donors, with incorporation or reduction of molecular oxygen"/>
    <property type="evidence" value="ECO:0007669"/>
    <property type="project" value="InterPro"/>
</dbReference>
<dbReference type="InterPro" id="IPR036661">
    <property type="entry name" value="Luciferase-like_sf"/>
</dbReference>
<dbReference type="Gene3D" id="3.20.20.30">
    <property type="entry name" value="Luciferase-like domain"/>
    <property type="match status" value="1"/>
</dbReference>
<dbReference type="InterPro" id="IPR019921">
    <property type="entry name" value="Lucif-like_OxRdtase_Rv2161c"/>
</dbReference>
<dbReference type="EMBL" id="JACMHY010000002">
    <property type="protein sequence ID" value="MBC2865009.1"/>
    <property type="molecule type" value="Genomic_DNA"/>
</dbReference>
<dbReference type="Pfam" id="PF00296">
    <property type="entry name" value="Bac_luciferase"/>
    <property type="match status" value="1"/>
</dbReference>
<keyword evidence="3" id="KW-1185">Reference proteome</keyword>
<dbReference type="PANTHER" id="PTHR30011">
    <property type="entry name" value="ALKANESULFONATE MONOOXYGENASE-RELATED"/>
    <property type="match status" value="1"/>
</dbReference>
<dbReference type="OrthoDB" id="3206024at2"/>
<organism evidence="2 3">
    <name type="scientific">Streptomyces mexicanus</name>
    <dbReference type="NCBI Taxonomy" id="178566"/>
    <lineage>
        <taxon>Bacteria</taxon>
        <taxon>Bacillati</taxon>
        <taxon>Actinomycetota</taxon>
        <taxon>Actinomycetes</taxon>
        <taxon>Kitasatosporales</taxon>
        <taxon>Streptomycetaceae</taxon>
        <taxon>Streptomyces</taxon>
    </lineage>
</organism>
<reference evidence="2 3" key="1">
    <citation type="submission" date="2020-08" db="EMBL/GenBank/DDBJ databases">
        <title>Whole-Genome Sequence of French Clinical Streptomyces mexicanus Strain Q0842.</title>
        <authorList>
            <person name="Boxberger M."/>
            <person name="La Scola B."/>
        </authorList>
    </citation>
    <scope>NUCLEOTIDE SEQUENCE [LARGE SCALE GENOMIC DNA]</scope>
    <source>
        <strain evidence="2 3">Marseille-Q0842</strain>
    </source>
</reference>
<evidence type="ECO:0000313" key="2">
    <source>
        <dbReference type="EMBL" id="MBC2865009.1"/>
    </source>
</evidence>
<evidence type="ECO:0000313" key="3">
    <source>
        <dbReference type="Proteomes" id="UP000517694"/>
    </source>
</evidence>
<dbReference type="Proteomes" id="UP000517694">
    <property type="component" value="Unassembled WGS sequence"/>
</dbReference>
<dbReference type="InterPro" id="IPR051260">
    <property type="entry name" value="Diverse_substr_monoxygenases"/>
</dbReference>
<accession>A0A7X1HXH6</accession>
<gene>
    <name evidence="2" type="ORF">H1R13_08335</name>
</gene>
<dbReference type="NCBIfam" id="TIGR03619">
    <property type="entry name" value="F420_Rv2161c"/>
    <property type="match status" value="1"/>
</dbReference>
<dbReference type="SUPFAM" id="SSF51679">
    <property type="entry name" value="Bacterial luciferase-like"/>
    <property type="match status" value="1"/>
</dbReference>
<sequence>MIPKIGLNYVPLHHSLLVEGGRLAEQLGFEGVWLGEHIITPFEDDSRYPGEKLPFTHDSPFLEPLVVLGALAVTTRRLRLGTGVLMAPVRDPFLTARELATVDALSDGRLDVGLGLGWSREEYAILGRDWHKRGKRMDEFVHVLRALFDPDVCEFHGELLDMPKMGFAPRSPQGLRPPLHLGGHTPRALQRAALLGDGWYGGSAAVKDAAQYVDTITRHRLDAGLSMEGYQFSVVLLHRPTRGELETLSAAGVHRAVITPWRRADGPAHPGEFDDLDPVRALAKEIGLGE</sequence>
<proteinExistence type="predicted"/>
<dbReference type="InterPro" id="IPR011251">
    <property type="entry name" value="Luciferase-like_dom"/>
</dbReference>
<comment type="caution">
    <text evidence="2">The sequence shown here is derived from an EMBL/GenBank/DDBJ whole genome shotgun (WGS) entry which is preliminary data.</text>
</comment>
<dbReference type="RefSeq" id="WP_159663567.1">
    <property type="nucleotide sequence ID" value="NZ_JACMHY010000002.1"/>
</dbReference>
<protein>
    <submittedName>
        <fullName evidence="2">TIGR03619 family F420-dependent LLM class oxidoreductase</fullName>
        <ecNumber evidence="2">1.-.-.-</ecNumber>
    </submittedName>
</protein>
<dbReference type="AlphaFoldDB" id="A0A7X1HXH6"/>
<name>A0A7X1HXH6_9ACTN</name>